<keyword evidence="4" id="KW-0804">Transcription</keyword>
<dbReference type="Proteomes" id="UP000285744">
    <property type="component" value="Unassembled WGS sequence"/>
</dbReference>
<feature type="region of interest" description="Disordered" evidence="6">
    <location>
        <begin position="596"/>
        <end position="618"/>
    </location>
</feature>
<dbReference type="InterPro" id="IPR036388">
    <property type="entry name" value="WH-like_DNA-bd_sf"/>
</dbReference>
<dbReference type="GO" id="GO:0043531">
    <property type="term" value="F:ADP binding"/>
    <property type="evidence" value="ECO:0007669"/>
    <property type="project" value="InterPro"/>
</dbReference>
<dbReference type="OrthoDB" id="3817100at2"/>
<dbReference type="PANTHER" id="PTHR35807">
    <property type="entry name" value="TRANSCRIPTIONAL REGULATOR REDD-RELATED"/>
    <property type="match status" value="1"/>
</dbReference>
<dbReference type="GO" id="GO:0000160">
    <property type="term" value="P:phosphorelay signal transduction system"/>
    <property type="evidence" value="ECO:0007669"/>
    <property type="project" value="InterPro"/>
</dbReference>
<organism evidence="8 9">
    <name type="scientific">Micromonospora globbae</name>
    <dbReference type="NCBI Taxonomy" id="1894969"/>
    <lineage>
        <taxon>Bacteria</taxon>
        <taxon>Bacillati</taxon>
        <taxon>Actinomycetota</taxon>
        <taxon>Actinomycetes</taxon>
        <taxon>Micromonosporales</taxon>
        <taxon>Micromonosporaceae</taxon>
        <taxon>Micromonospora</taxon>
    </lineage>
</organism>
<evidence type="ECO:0000256" key="5">
    <source>
        <dbReference type="PROSITE-ProRule" id="PRU01091"/>
    </source>
</evidence>
<reference evidence="8 9" key="1">
    <citation type="journal article" date="2018" name="Int. J. Syst. Evol. Microbiol.">
        <title>Micromonospora globbae sp. nov., an endophytic actinomycete isolated from roots of Globba winitii C. H. Wright.</title>
        <authorList>
            <person name="Kuncharoen N."/>
            <person name="Pittayakhajonwut P."/>
            <person name="Tanasupawat S."/>
        </authorList>
    </citation>
    <scope>NUCLEOTIDE SEQUENCE [LARGE SCALE GENOMIC DNA]</scope>
    <source>
        <strain evidence="8 9">WPS1-2</strain>
    </source>
</reference>
<dbReference type="PRINTS" id="PR00364">
    <property type="entry name" value="DISEASERSIST"/>
</dbReference>
<dbReference type="Pfam" id="PF03704">
    <property type="entry name" value="BTAD"/>
    <property type="match status" value="1"/>
</dbReference>
<dbReference type="Gene3D" id="1.25.40.10">
    <property type="entry name" value="Tetratricopeptide repeat domain"/>
    <property type="match status" value="1"/>
</dbReference>
<evidence type="ECO:0000256" key="6">
    <source>
        <dbReference type="SAM" id="MobiDB-lite"/>
    </source>
</evidence>
<feature type="domain" description="OmpR/PhoB-type" evidence="7">
    <location>
        <begin position="1"/>
        <end position="95"/>
    </location>
</feature>
<dbReference type="Gene3D" id="3.40.50.300">
    <property type="entry name" value="P-loop containing nucleotide triphosphate hydrolases"/>
    <property type="match status" value="1"/>
</dbReference>
<comment type="similarity">
    <text evidence="1">Belongs to the AfsR/DnrI/RedD regulatory family.</text>
</comment>
<dbReference type="SMART" id="SM01043">
    <property type="entry name" value="BTAD"/>
    <property type="match status" value="1"/>
</dbReference>
<dbReference type="InterPro" id="IPR011990">
    <property type="entry name" value="TPR-like_helical_dom_sf"/>
</dbReference>
<dbReference type="InterPro" id="IPR002182">
    <property type="entry name" value="NB-ARC"/>
</dbReference>
<dbReference type="SMART" id="SM00862">
    <property type="entry name" value="Trans_reg_C"/>
    <property type="match status" value="1"/>
</dbReference>
<evidence type="ECO:0000313" key="8">
    <source>
        <dbReference type="EMBL" id="RKF24452.1"/>
    </source>
</evidence>
<dbReference type="PROSITE" id="PS51755">
    <property type="entry name" value="OMPR_PHOB"/>
    <property type="match status" value="1"/>
</dbReference>
<dbReference type="AlphaFoldDB" id="A0A420EUS5"/>
<evidence type="ECO:0000256" key="1">
    <source>
        <dbReference type="ARBA" id="ARBA00005820"/>
    </source>
</evidence>
<dbReference type="PANTHER" id="PTHR35807:SF1">
    <property type="entry name" value="TRANSCRIPTIONAL REGULATOR REDD"/>
    <property type="match status" value="1"/>
</dbReference>
<dbReference type="RefSeq" id="WP_120331225.1">
    <property type="nucleotide sequence ID" value="NZ_RAQQ01000023.1"/>
</dbReference>
<dbReference type="SUPFAM" id="SSF48452">
    <property type="entry name" value="TPR-like"/>
    <property type="match status" value="1"/>
</dbReference>
<sequence>MGLSFRILGPAQVLRDGRPLRLPGGRPTALLVTLLLHAGLAVPVERLRQELWGGQAPASAVANLRTHASHLRHLLTAPGEPARLRAENGGYLLRVDPGELDAAEFERLVAEGQAAHADGRPGDAAPLLERALALWSATEPPPAYGPATAAAFDRLRERRAAGRETYAACRLDLGDRGSPALLALLRGHLAENPLREPGWALLMTAQCRAGDRAAALTTYRAACRALAGELGVTPGPELTELYRAVRRHEPRPPAGRPPARTRDRPPGDLRPASPVPHELPCPTTPFVGRRAELARLRTALTTARERPATVSVYGMAGTGKSALALHAAAAALDAFPDGQLHLDLGGSVAGTAPSPLRVAARVLRSFRAGAAEPVPLGLAEARARIRSLLFDRRVLLVLDNVADPAQVDGLLPVRGGCALLLTSRCPVPHTDRPLRLDPLPPVDGLTLLRAVAGDRRVDAEPEAAAAVVALCEGLPLALLTAAGRLAECPHWTMARLARLLGDEGHRLAETGLRPRLTASYHRLGPAAPLFRRLGGAPTGPVTPELAAALADAPTEEAARALDRLVAAQLAEPAGPGRYRIGDLVRLYAAELDAADPPAGAHRVRPTRDCPPGNPGPGG</sequence>
<dbReference type="InterPro" id="IPR016032">
    <property type="entry name" value="Sig_transdc_resp-reg_C-effctor"/>
</dbReference>
<dbReference type="GO" id="GO:0003677">
    <property type="term" value="F:DNA binding"/>
    <property type="evidence" value="ECO:0007669"/>
    <property type="project" value="UniProtKB-UniRule"/>
</dbReference>
<keyword evidence="2" id="KW-0805">Transcription regulation</keyword>
<dbReference type="CDD" id="cd15831">
    <property type="entry name" value="BTAD"/>
    <property type="match status" value="1"/>
</dbReference>
<dbReference type="SUPFAM" id="SSF52540">
    <property type="entry name" value="P-loop containing nucleoside triphosphate hydrolases"/>
    <property type="match status" value="1"/>
</dbReference>
<gene>
    <name evidence="8" type="ORF">D7I43_26115</name>
</gene>
<feature type="region of interest" description="Disordered" evidence="6">
    <location>
        <begin position="247"/>
        <end position="284"/>
    </location>
</feature>
<evidence type="ECO:0000256" key="3">
    <source>
        <dbReference type="ARBA" id="ARBA00023125"/>
    </source>
</evidence>
<evidence type="ECO:0000313" key="9">
    <source>
        <dbReference type="Proteomes" id="UP000285744"/>
    </source>
</evidence>
<dbReference type="InterPro" id="IPR027417">
    <property type="entry name" value="P-loop_NTPase"/>
</dbReference>
<protein>
    <recommendedName>
        <fullName evidence="7">OmpR/PhoB-type domain-containing protein</fullName>
    </recommendedName>
</protein>
<evidence type="ECO:0000256" key="4">
    <source>
        <dbReference type="ARBA" id="ARBA00023163"/>
    </source>
</evidence>
<dbReference type="EMBL" id="RAQQ01000023">
    <property type="protein sequence ID" value="RKF24452.1"/>
    <property type="molecule type" value="Genomic_DNA"/>
</dbReference>
<evidence type="ECO:0000256" key="2">
    <source>
        <dbReference type="ARBA" id="ARBA00023015"/>
    </source>
</evidence>
<feature type="compositionally biased region" description="Pro residues" evidence="6">
    <location>
        <begin position="273"/>
        <end position="283"/>
    </location>
</feature>
<dbReference type="InterPro" id="IPR001867">
    <property type="entry name" value="OmpR/PhoB-type_DNA-bd"/>
</dbReference>
<dbReference type="Pfam" id="PF00931">
    <property type="entry name" value="NB-ARC"/>
    <property type="match status" value="1"/>
</dbReference>
<comment type="caution">
    <text evidence="8">The sequence shown here is derived from an EMBL/GenBank/DDBJ whole genome shotgun (WGS) entry which is preliminary data.</text>
</comment>
<evidence type="ECO:0000259" key="7">
    <source>
        <dbReference type="PROSITE" id="PS51755"/>
    </source>
</evidence>
<dbReference type="GO" id="GO:0006355">
    <property type="term" value="P:regulation of DNA-templated transcription"/>
    <property type="evidence" value="ECO:0007669"/>
    <property type="project" value="InterPro"/>
</dbReference>
<proteinExistence type="inferred from homology"/>
<keyword evidence="3 5" id="KW-0238">DNA-binding</keyword>
<name>A0A420EUS5_9ACTN</name>
<dbReference type="Gene3D" id="1.10.10.10">
    <property type="entry name" value="Winged helix-like DNA-binding domain superfamily/Winged helix DNA-binding domain"/>
    <property type="match status" value="1"/>
</dbReference>
<dbReference type="InterPro" id="IPR005158">
    <property type="entry name" value="BTAD"/>
</dbReference>
<feature type="DNA-binding region" description="OmpR/PhoB-type" evidence="5">
    <location>
        <begin position="1"/>
        <end position="95"/>
    </location>
</feature>
<dbReference type="SUPFAM" id="SSF46894">
    <property type="entry name" value="C-terminal effector domain of the bipartite response regulators"/>
    <property type="match status" value="1"/>
</dbReference>
<dbReference type="InterPro" id="IPR051677">
    <property type="entry name" value="AfsR-DnrI-RedD_regulator"/>
</dbReference>
<accession>A0A420EUS5</accession>